<evidence type="ECO:0000256" key="1">
    <source>
        <dbReference type="ARBA" id="ARBA00004442"/>
    </source>
</evidence>
<feature type="chain" id="PRO_5016424878" evidence="6">
    <location>
        <begin position="24"/>
        <end position="505"/>
    </location>
</feature>
<evidence type="ECO:0000259" key="7">
    <source>
        <dbReference type="Pfam" id="PF07980"/>
    </source>
</evidence>
<name>A0A2Z4GFV9_9BACT</name>
<dbReference type="InterPro" id="IPR011990">
    <property type="entry name" value="TPR-like_helical_dom_sf"/>
</dbReference>
<evidence type="ECO:0000256" key="5">
    <source>
        <dbReference type="ARBA" id="ARBA00023237"/>
    </source>
</evidence>
<keyword evidence="5" id="KW-0998">Cell outer membrane</keyword>
<comment type="subcellular location">
    <subcellularLocation>
        <location evidence="1">Cell outer membrane</location>
    </subcellularLocation>
</comment>
<evidence type="ECO:0000256" key="2">
    <source>
        <dbReference type="ARBA" id="ARBA00006275"/>
    </source>
</evidence>
<proteinExistence type="inferred from homology"/>
<feature type="domain" description="RagB/SusD" evidence="7">
    <location>
        <begin position="317"/>
        <end position="505"/>
    </location>
</feature>
<dbReference type="SUPFAM" id="SSF48452">
    <property type="entry name" value="TPR-like"/>
    <property type="match status" value="1"/>
</dbReference>
<accession>A0A2Z4GFV9</accession>
<evidence type="ECO:0000256" key="4">
    <source>
        <dbReference type="ARBA" id="ARBA00023136"/>
    </source>
</evidence>
<organism evidence="8 9">
    <name type="scientific">Arcticibacterium luteifluviistationis</name>
    <dbReference type="NCBI Taxonomy" id="1784714"/>
    <lineage>
        <taxon>Bacteria</taxon>
        <taxon>Pseudomonadati</taxon>
        <taxon>Bacteroidota</taxon>
        <taxon>Cytophagia</taxon>
        <taxon>Cytophagales</taxon>
        <taxon>Leadbetterellaceae</taxon>
        <taxon>Arcticibacterium</taxon>
    </lineage>
</organism>
<keyword evidence="3 6" id="KW-0732">Signal</keyword>
<dbReference type="EMBL" id="CP029480">
    <property type="protein sequence ID" value="AWV99947.1"/>
    <property type="molecule type" value="Genomic_DNA"/>
</dbReference>
<sequence>MKNLKRISTLALSCFVVSGLVSSCTDLIVEEKDSLVVEGSGGGFIAGDAEALLEGIYNGLSSYTDQASTYSLNQHPSAEMIPPTRGVDWGDNGVWRTLHGHTWDATHAQVLNAWNELNGRSYTCEQILASNPTPGQAAEARALRSFFMAQIMDLYGQVPRRTVDQGVDDLPNVMSRSEAFDFIVSNLEEALPVLQPGAPAAINSTMTQASVHTLLARLYLNKAVYTSANPAGPYTFDNADMAKVIAHADEVTAAGFGLDSDFFKPFTDQESSERIFTTEANGVPRNRWMMTMHYDQGGFDAERDGPWNGFTTLADFYDTFEDNDLRRFEDVGSNEGYGGLNKGFLIGQQYREDGTEIVDSRSLKPLQFSRDVPLAGAATEKGIRVIKYHPADKGVYMLLRYSDVYLMKAEALMRSGDNGAALTMINDLRTMRNASALSSLTEDAMFAERGRELYWEAIARTDEIRFGKFNRNYQDVTNTEAYTVLYPIPSIAIASNTNLTQNEGY</sequence>
<dbReference type="RefSeq" id="WP_111373315.1">
    <property type="nucleotide sequence ID" value="NZ_CP029480.1"/>
</dbReference>
<evidence type="ECO:0000313" key="8">
    <source>
        <dbReference type="EMBL" id="AWV99947.1"/>
    </source>
</evidence>
<feature type="signal peptide" evidence="6">
    <location>
        <begin position="1"/>
        <end position="23"/>
    </location>
</feature>
<dbReference type="Proteomes" id="UP000249873">
    <property type="component" value="Chromosome"/>
</dbReference>
<dbReference type="InterPro" id="IPR012944">
    <property type="entry name" value="SusD_RagB_dom"/>
</dbReference>
<gene>
    <name evidence="8" type="ORF">DJ013_17935</name>
</gene>
<reference evidence="8 9" key="1">
    <citation type="submission" date="2018-05" db="EMBL/GenBank/DDBJ databases">
        <title>Complete genome sequence of Arcticibacterium luteifluviistationis SM1504T, a cytophagaceae bacterium isolated from Arctic surface seawater.</title>
        <authorList>
            <person name="Li Y."/>
            <person name="Qin Q.-L."/>
        </authorList>
    </citation>
    <scope>NUCLEOTIDE SEQUENCE [LARGE SCALE GENOMIC DNA]</scope>
    <source>
        <strain evidence="8 9">SM1504</strain>
    </source>
</reference>
<dbReference type="PROSITE" id="PS51257">
    <property type="entry name" value="PROKAR_LIPOPROTEIN"/>
    <property type="match status" value="1"/>
</dbReference>
<evidence type="ECO:0000313" key="9">
    <source>
        <dbReference type="Proteomes" id="UP000249873"/>
    </source>
</evidence>
<keyword evidence="4" id="KW-0472">Membrane</keyword>
<dbReference type="OrthoDB" id="9783641at2"/>
<dbReference type="Pfam" id="PF07980">
    <property type="entry name" value="SusD_RagB"/>
    <property type="match status" value="1"/>
</dbReference>
<dbReference type="AlphaFoldDB" id="A0A2Z4GFV9"/>
<keyword evidence="9" id="KW-1185">Reference proteome</keyword>
<dbReference type="KEGG" id="als:DJ013_17935"/>
<comment type="similarity">
    <text evidence="2">Belongs to the SusD family.</text>
</comment>
<evidence type="ECO:0000256" key="3">
    <source>
        <dbReference type="ARBA" id="ARBA00022729"/>
    </source>
</evidence>
<dbReference type="Gene3D" id="1.25.40.390">
    <property type="match status" value="1"/>
</dbReference>
<dbReference type="GO" id="GO:0009279">
    <property type="term" value="C:cell outer membrane"/>
    <property type="evidence" value="ECO:0007669"/>
    <property type="project" value="UniProtKB-SubCell"/>
</dbReference>
<evidence type="ECO:0000256" key="6">
    <source>
        <dbReference type="SAM" id="SignalP"/>
    </source>
</evidence>
<protein>
    <submittedName>
        <fullName evidence="8">RagB/SusD family nutrient uptake outer membrane protein</fullName>
    </submittedName>
</protein>